<gene>
    <name evidence="2" type="ORF">G210_4917</name>
</gene>
<comment type="caution">
    <text evidence="2">The sequence shown here is derived from an EMBL/GenBank/DDBJ whole genome shotgun (WGS) entry which is preliminary data.</text>
</comment>
<sequence>MSKTIPHHLHRFFQPNRHLSTTVTFTALDYTSKIPSKVGKLKVRILDSPSHFGHFTSRVNRLYNEDKYSASLLTFNGSNYFNFSVFDGHGGDQCSKYLAENLAQNIEDSDELVKKKTLKDKLFKLYKDNLGSYWKRWYRHREDHVQEWTASKLTLKNYPSDDLTMRLPLSFLDTDYKFFNRHEKSGSTATSVFVQPMEGMKFFEEGVNILTVAHVGDTRAILVDREGLAHTLTSDHHPSNPIETRRLRKYGANFFMKDSFGEERVLALANTRAFGDIDYKDLGITAEPDISQYVIGDKAAVRSNLTSEEIAKHTVGGLGGDEAFIVLCSDGVTNVLTDQEIVDIVMVNVSNKGHAATPQKCAEEVIKFVEYVGGDDNATCLVIRLSGWGKWPTIDRTGELRQARLTDFNPRGGRG</sequence>
<dbReference type="PANTHER" id="PTHR13832">
    <property type="entry name" value="PROTEIN PHOSPHATASE 2C"/>
    <property type="match status" value="1"/>
</dbReference>
<accession>M3IU05</accession>
<dbReference type="AlphaFoldDB" id="M3IU05"/>
<evidence type="ECO:0000259" key="1">
    <source>
        <dbReference type="PROSITE" id="PS51746"/>
    </source>
</evidence>
<dbReference type="GO" id="GO:0004722">
    <property type="term" value="F:protein serine/threonine phosphatase activity"/>
    <property type="evidence" value="ECO:0007669"/>
    <property type="project" value="InterPro"/>
</dbReference>
<dbReference type="SMART" id="SM00332">
    <property type="entry name" value="PP2Cc"/>
    <property type="match status" value="1"/>
</dbReference>
<dbReference type="Proteomes" id="UP000011777">
    <property type="component" value="Unassembled WGS sequence"/>
</dbReference>
<dbReference type="InterPro" id="IPR036457">
    <property type="entry name" value="PPM-type-like_dom_sf"/>
</dbReference>
<dbReference type="HOGENOM" id="CLU_021251_0_0_1"/>
<dbReference type="Gene3D" id="3.60.40.10">
    <property type="entry name" value="PPM-type phosphatase domain"/>
    <property type="match status" value="1"/>
</dbReference>
<evidence type="ECO:0000313" key="2">
    <source>
        <dbReference type="EMBL" id="EMG50071.1"/>
    </source>
</evidence>
<feature type="domain" description="PPM-type phosphatase" evidence="1">
    <location>
        <begin position="51"/>
        <end position="385"/>
    </location>
</feature>
<evidence type="ECO:0000313" key="3">
    <source>
        <dbReference type="Proteomes" id="UP000011777"/>
    </source>
</evidence>
<dbReference type="InterPro" id="IPR015655">
    <property type="entry name" value="PP2C"/>
</dbReference>
<dbReference type="PROSITE" id="PS51746">
    <property type="entry name" value="PPM_2"/>
    <property type="match status" value="1"/>
</dbReference>
<dbReference type="STRING" id="1245528.M3IU05"/>
<dbReference type="PANTHER" id="PTHR13832:SF589">
    <property type="entry name" value="[PYRUVATE DEHYDROGENASE [ACETYL-TRANSFERRING]]-PHOSPHATASE 2, MITOCHONDRIAL"/>
    <property type="match status" value="1"/>
</dbReference>
<dbReference type="OMA" id="LPNWGNW"/>
<dbReference type="SUPFAM" id="SSF81606">
    <property type="entry name" value="PP2C-like"/>
    <property type="match status" value="1"/>
</dbReference>
<dbReference type="CDD" id="cd00143">
    <property type="entry name" value="PP2Cc"/>
    <property type="match status" value="1"/>
</dbReference>
<keyword evidence="3" id="KW-1185">Reference proteome</keyword>
<dbReference type="eggNOG" id="KOG0698">
    <property type="taxonomic scope" value="Eukaryota"/>
</dbReference>
<dbReference type="EMBL" id="AOGT01000378">
    <property type="protein sequence ID" value="EMG50071.1"/>
    <property type="molecule type" value="Genomic_DNA"/>
</dbReference>
<dbReference type="OrthoDB" id="416093at2759"/>
<organism evidence="2 3">
    <name type="scientific">Candida maltosa (strain Xu316)</name>
    <name type="common">Yeast</name>
    <dbReference type="NCBI Taxonomy" id="1245528"/>
    <lineage>
        <taxon>Eukaryota</taxon>
        <taxon>Fungi</taxon>
        <taxon>Dikarya</taxon>
        <taxon>Ascomycota</taxon>
        <taxon>Saccharomycotina</taxon>
        <taxon>Pichiomycetes</taxon>
        <taxon>Debaryomycetaceae</taxon>
        <taxon>Candida/Lodderomyces clade</taxon>
        <taxon>Candida</taxon>
    </lineage>
</organism>
<proteinExistence type="predicted"/>
<name>M3IU05_CANMX</name>
<dbReference type="InterPro" id="IPR001932">
    <property type="entry name" value="PPM-type_phosphatase-like_dom"/>
</dbReference>
<protein>
    <recommendedName>
        <fullName evidence="1">PPM-type phosphatase domain-containing protein</fullName>
    </recommendedName>
</protein>
<reference evidence="2 3" key="1">
    <citation type="submission" date="2013-02" db="EMBL/GenBank/DDBJ databases">
        <title>Genome sequence of Candida maltosa Xu316, a potential industrial strain for xylitol and ethanol production.</title>
        <authorList>
            <person name="Yu J."/>
            <person name="Wang Q."/>
            <person name="Geng X."/>
            <person name="Bao W."/>
            <person name="He P."/>
            <person name="Cai J."/>
        </authorList>
    </citation>
    <scope>NUCLEOTIDE SEQUENCE [LARGE SCALE GENOMIC DNA]</scope>
    <source>
        <strain evidence="3">Xu316</strain>
    </source>
</reference>
<dbReference type="Pfam" id="PF00481">
    <property type="entry name" value="PP2C"/>
    <property type="match status" value="1"/>
</dbReference>